<dbReference type="STRING" id="653930.SAMN05216589_1221"/>
<dbReference type="GO" id="GO:0003677">
    <property type="term" value="F:DNA binding"/>
    <property type="evidence" value="ECO:0007669"/>
    <property type="project" value="InterPro"/>
</dbReference>
<evidence type="ECO:0000313" key="5">
    <source>
        <dbReference type="Proteomes" id="UP000186599"/>
    </source>
</evidence>
<dbReference type="EMBL" id="FOGN01000001">
    <property type="protein sequence ID" value="SER65762.1"/>
    <property type="molecule type" value="Genomic_DNA"/>
</dbReference>
<evidence type="ECO:0000313" key="6">
    <source>
        <dbReference type="Proteomes" id="UP000186904"/>
    </source>
</evidence>
<dbReference type="EMBL" id="FOUA01000001">
    <property type="protein sequence ID" value="SFL62130.1"/>
    <property type="molecule type" value="Genomic_DNA"/>
</dbReference>
<comment type="similarity">
    <text evidence="1">Belongs to the transposase 8 family.</text>
</comment>
<dbReference type="RefSeq" id="WP_074778370.1">
    <property type="nucleotide sequence ID" value="NZ_FOGN01000001.1"/>
</dbReference>
<keyword evidence="5" id="KW-1185">Reference proteome</keyword>
<gene>
    <name evidence="4" type="ORF">SAMN04487855_0405</name>
    <name evidence="3" type="ORF">SAMN05216589_1221</name>
</gene>
<feature type="region of interest" description="Disordered" evidence="2">
    <location>
        <begin position="1"/>
        <end position="25"/>
    </location>
</feature>
<dbReference type="Pfam" id="PF01527">
    <property type="entry name" value="HTH_Tnp_1"/>
    <property type="match status" value="1"/>
</dbReference>
<proteinExistence type="inferred from homology"/>
<protein>
    <submittedName>
        <fullName evidence="3">Transposase</fullName>
    </submittedName>
</protein>
<name>A0A1H9QZ84_9GAMM</name>
<dbReference type="InterPro" id="IPR009057">
    <property type="entry name" value="Homeodomain-like_sf"/>
</dbReference>
<dbReference type="Proteomes" id="UP000186599">
    <property type="component" value="Unassembled WGS sequence"/>
</dbReference>
<evidence type="ECO:0000313" key="4">
    <source>
        <dbReference type="EMBL" id="SFL62130.1"/>
    </source>
</evidence>
<dbReference type="OrthoDB" id="7282227at2"/>
<evidence type="ECO:0000256" key="2">
    <source>
        <dbReference type="SAM" id="MobiDB-lite"/>
    </source>
</evidence>
<dbReference type="AlphaFoldDB" id="A0A1H9QZ84"/>
<dbReference type="InterPro" id="IPR002514">
    <property type="entry name" value="Transposase_8"/>
</dbReference>
<dbReference type="GO" id="GO:0004803">
    <property type="term" value="F:transposase activity"/>
    <property type="evidence" value="ECO:0007669"/>
    <property type="project" value="InterPro"/>
</dbReference>
<dbReference type="Proteomes" id="UP000186904">
    <property type="component" value="Unassembled WGS sequence"/>
</dbReference>
<evidence type="ECO:0000313" key="3">
    <source>
        <dbReference type="EMBL" id="SER65762.1"/>
    </source>
</evidence>
<dbReference type="SUPFAM" id="SSF46689">
    <property type="entry name" value="Homeodomain-like"/>
    <property type="match status" value="1"/>
</dbReference>
<feature type="region of interest" description="Disordered" evidence="2">
    <location>
        <begin position="72"/>
        <end position="91"/>
    </location>
</feature>
<accession>A0A1H9QZ84</accession>
<reference evidence="5 6" key="1">
    <citation type="submission" date="2016-10" db="EMBL/GenBank/DDBJ databases">
        <authorList>
            <person name="de Groot N.N."/>
        </authorList>
    </citation>
    <scope>NUCLEOTIDE SEQUENCE [LARGE SCALE GENOMIC DNA]</scope>
    <source>
        <strain evidence="4 5">CGMCC 1.9095</strain>
        <strain evidence="3 6">DSM 22558</strain>
    </source>
</reference>
<evidence type="ECO:0000256" key="1">
    <source>
        <dbReference type="ARBA" id="ARBA00009964"/>
    </source>
</evidence>
<dbReference type="GO" id="GO:0006313">
    <property type="term" value="P:DNA transposition"/>
    <property type="evidence" value="ECO:0007669"/>
    <property type="project" value="InterPro"/>
</dbReference>
<sequence length="134" mass="15356">MPKPSTELPDHQVTPNPKLEKRTRRQFSTEYKLRILAEADACQHGELGQLLRREKLYSSQLTTWRKELAESGVEKLHKTAPGPTPSKTPEQKRIEALERENARLQQRLSTAEDCLSLQKKALSMLDRLNNGNEP</sequence>
<organism evidence="3 6">
    <name type="scientific">Halopseudomonas bauzanensis</name>
    <dbReference type="NCBI Taxonomy" id="653930"/>
    <lineage>
        <taxon>Bacteria</taxon>
        <taxon>Pseudomonadati</taxon>
        <taxon>Pseudomonadota</taxon>
        <taxon>Gammaproteobacteria</taxon>
        <taxon>Pseudomonadales</taxon>
        <taxon>Pseudomonadaceae</taxon>
        <taxon>Halopseudomonas</taxon>
    </lineage>
</organism>